<gene>
    <name evidence="1" type="ORF">CHS0354_037527</name>
</gene>
<dbReference type="EMBL" id="JAEAOA010002192">
    <property type="protein sequence ID" value="KAK3577187.1"/>
    <property type="molecule type" value="Genomic_DNA"/>
</dbReference>
<dbReference type="Proteomes" id="UP001195483">
    <property type="component" value="Unassembled WGS sequence"/>
</dbReference>
<evidence type="ECO:0000313" key="2">
    <source>
        <dbReference type="Proteomes" id="UP001195483"/>
    </source>
</evidence>
<name>A0AAE0VHL7_9BIVA</name>
<comment type="caution">
    <text evidence="1">The sequence shown here is derived from an EMBL/GenBank/DDBJ whole genome shotgun (WGS) entry which is preliminary data.</text>
</comment>
<accession>A0AAE0VHL7</accession>
<proteinExistence type="predicted"/>
<evidence type="ECO:0000313" key="1">
    <source>
        <dbReference type="EMBL" id="KAK3577187.1"/>
    </source>
</evidence>
<organism evidence="1 2">
    <name type="scientific">Potamilus streckersoni</name>
    <dbReference type="NCBI Taxonomy" id="2493646"/>
    <lineage>
        <taxon>Eukaryota</taxon>
        <taxon>Metazoa</taxon>
        <taxon>Spiralia</taxon>
        <taxon>Lophotrochozoa</taxon>
        <taxon>Mollusca</taxon>
        <taxon>Bivalvia</taxon>
        <taxon>Autobranchia</taxon>
        <taxon>Heteroconchia</taxon>
        <taxon>Palaeoheterodonta</taxon>
        <taxon>Unionida</taxon>
        <taxon>Unionoidea</taxon>
        <taxon>Unionidae</taxon>
        <taxon>Ambleminae</taxon>
        <taxon>Lampsilini</taxon>
        <taxon>Potamilus</taxon>
    </lineage>
</organism>
<protein>
    <submittedName>
        <fullName evidence="1">Uncharacterized protein</fullName>
    </submittedName>
</protein>
<reference evidence="1" key="3">
    <citation type="submission" date="2023-05" db="EMBL/GenBank/DDBJ databases">
        <authorList>
            <person name="Smith C.H."/>
        </authorList>
    </citation>
    <scope>NUCLEOTIDE SEQUENCE</scope>
    <source>
        <strain evidence="1">CHS0354</strain>
        <tissue evidence="1">Mantle</tissue>
    </source>
</reference>
<sequence>MVCFHHQMITCRNWAVITCLVHQLLKYMPMNIHGLVCHGLQNLVSGVSQNSESTVTQFTFKKSEHEVVFNFLTEEGEAFIFWTTHSPTSLGSMTPGTSNCHKKTI</sequence>
<reference evidence="1" key="2">
    <citation type="journal article" date="2021" name="Genome Biol. Evol.">
        <title>Developing a high-quality reference genome for a parasitic bivalve with doubly uniparental inheritance (Bivalvia: Unionida).</title>
        <authorList>
            <person name="Smith C.H."/>
        </authorList>
    </citation>
    <scope>NUCLEOTIDE SEQUENCE</scope>
    <source>
        <strain evidence="1">CHS0354</strain>
        <tissue evidence="1">Mantle</tissue>
    </source>
</reference>
<dbReference type="AlphaFoldDB" id="A0AAE0VHL7"/>
<reference evidence="1" key="1">
    <citation type="journal article" date="2021" name="Genome Biol. Evol.">
        <title>A High-Quality Reference Genome for a Parasitic Bivalve with Doubly Uniparental Inheritance (Bivalvia: Unionida).</title>
        <authorList>
            <person name="Smith C.H."/>
        </authorList>
    </citation>
    <scope>NUCLEOTIDE SEQUENCE</scope>
    <source>
        <strain evidence="1">CHS0354</strain>
    </source>
</reference>
<keyword evidence="2" id="KW-1185">Reference proteome</keyword>